<evidence type="ECO:0000256" key="7">
    <source>
        <dbReference type="ARBA" id="ARBA00023136"/>
    </source>
</evidence>
<evidence type="ECO:0000313" key="13">
    <source>
        <dbReference type="Proteomes" id="UP000542742"/>
    </source>
</evidence>
<feature type="compositionally biased region" description="Gly residues" evidence="8">
    <location>
        <begin position="522"/>
        <end position="533"/>
    </location>
</feature>
<feature type="transmembrane region" description="Helical" evidence="9">
    <location>
        <begin position="180"/>
        <end position="213"/>
    </location>
</feature>
<feature type="domain" description="Glycosyltransferase RgtA/B/C/D-like" evidence="10">
    <location>
        <begin position="81"/>
        <end position="236"/>
    </location>
</feature>
<dbReference type="PANTHER" id="PTHR33908:SF3">
    <property type="entry name" value="UNDECAPRENYL PHOSPHATE-ALPHA-4-AMINO-4-DEOXY-L-ARABINOSE ARABINOSYL TRANSFERASE"/>
    <property type="match status" value="1"/>
</dbReference>
<protein>
    <submittedName>
        <fullName evidence="12">4-amino-4-deoxy-L-arabinose transferase-like glycosyltransferase</fullName>
    </submittedName>
</protein>
<sequence length="646" mass="65227">MTTLLERPPAVAPRPAAPPASGARRWPVLILLLGTAVLYLWDLGASGWGNSFYAAAAQAGAQSWKAWLFGSLDAGNAITVDKPPAAMWVMGLSARLFGVNSWAILAPQALMGVASVWFLYAAVKRWSGQAAGLVAGAALALTPVAVLMFRYDNPDALLVLLMTAAAYTTVRAVEKAACKWLALTGVLLGFGFLTKMMQAFLVLPAFALVYLIAAPTGLKRRIRDLLLAGLALIVSAGWYVALVSLWPASSRPYIAGSTNNTLWELALGYNGLGRLLGSTGGSAVANASFGGSTGIGRLFGTSMGLEISWLLPAALIGLAAGLACTWRRPRTDHQRAAIVLWGGWTLVTGLTFSYMSGTIHPYYTVALAPAIAALVAVAGRAMWAARTSLRARAVLAAMVGATAVWGWVLLGRADWQPWLRWGSLTAGVGVALVLLVPLRRLAVVALTVAVLSAGAGGAAWAGATAAGAHNGSIPSSGPSSAAGFGALRGGGPDGNRASDAVPPGSSSGAASSGSSGAPSGSAMGGPAGGGGAGSDRSTNSELTALLKSSTTQWSAAVSGATSAADLELASGTAVIALGGWNGSDPSPTLAEFQAYVAAGQLHYYIAGGGTGGGQSTQAGLIAAWVAANYTATTAGGTTVYDLTQAA</sequence>
<feature type="transmembrane region" description="Helical" evidence="9">
    <location>
        <begin position="23"/>
        <end position="41"/>
    </location>
</feature>
<keyword evidence="6 9" id="KW-1133">Transmembrane helix</keyword>
<feature type="region of interest" description="Disordered" evidence="8">
    <location>
        <begin position="481"/>
        <end position="538"/>
    </location>
</feature>
<keyword evidence="5 9" id="KW-0812">Transmembrane</keyword>
<feature type="transmembrane region" description="Helical" evidence="9">
    <location>
        <begin position="97"/>
        <end position="120"/>
    </location>
</feature>
<evidence type="ECO:0000256" key="8">
    <source>
        <dbReference type="SAM" id="MobiDB-lite"/>
    </source>
</evidence>
<evidence type="ECO:0000256" key="9">
    <source>
        <dbReference type="SAM" id="Phobius"/>
    </source>
</evidence>
<name>A0A7W7FZC7_9ACTN</name>
<feature type="region of interest" description="Disordered" evidence="8">
    <location>
        <begin position="1"/>
        <end position="21"/>
    </location>
</feature>
<reference evidence="12 13" key="1">
    <citation type="submission" date="2020-08" db="EMBL/GenBank/DDBJ databases">
        <title>Sequencing the genomes of 1000 actinobacteria strains.</title>
        <authorList>
            <person name="Klenk H.-P."/>
        </authorList>
    </citation>
    <scope>NUCLEOTIDE SEQUENCE [LARGE SCALE GENOMIC DNA]</scope>
    <source>
        <strain evidence="12 13">DSM 45518</strain>
    </source>
</reference>
<dbReference type="PANTHER" id="PTHR33908">
    <property type="entry name" value="MANNOSYLTRANSFERASE YKCB-RELATED"/>
    <property type="match status" value="1"/>
</dbReference>
<dbReference type="GO" id="GO:0010041">
    <property type="term" value="P:response to iron(III) ion"/>
    <property type="evidence" value="ECO:0007669"/>
    <property type="project" value="TreeGrafter"/>
</dbReference>
<feature type="compositionally biased region" description="Low complexity" evidence="8">
    <location>
        <begin position="502"/>
        <end position="521"/>
    </location>
</feature>
<keyword evidence="13" id="KW-1185">Reference proteome</keyword>
<feature type="transmembrane region" description="Helical" evidence="9">
    <location>
        <begin position="393"/>
        <end position="412"/>
    </location>
</feature>
<dbReference type="GO" id="GO:0016763">
    <property type="term" value="F:pentosyltransferase activity"/>
    <property type="evidence" value="ECO:0007669"/>
    <property type="project" value="TreeGrafter"/>
</dbReference>
<keyword evidence="7 9" id="KW-0472">Membrane</keyword>
<organism evidence="12 13">
    <name type="scientific">Paractinoplanes abujensis</name>
    <dbReference type="NCBI Taxonomy" id="882441"/>
    <lineage>
        <taxon>Bacteria</taxon>
        <taxon>Bacillati</taxon>
        <taxon>Actinomycetota</taxon>
        <taxon>Actinomycetes</taxon>
        <taxon>Micromonosporales</taxon>
        <taxon>Micromonosporaceae</taxon>
        <taxon>Paractinoplanes</taxon>
    </lineage>
</organism>
<feature type="transmembrane region" description="Helical" evidence="9">
    <location>
        <begin position="126"/>
        <end position="149"/>
    </location>
</feature>
<dbReference type="InterPro" id="IPR056785">
    <property type="entry name" value="YkcA/B-like_C"/>
</dbReference>
<accession>A0A7W7FZC7</accession>
<feature type="transmembrane region" description="Helical" evidence="9">
    <location>
        <begin position="307"/>
        <end position="326"/>
    </location>
</feature>
<evidence type="ECO:0000256" key="6">
    <source>
        <dbReference type="ARBA" id="ARBA00022989"/>
    </source>
</evidence>
<feature type="transmembrane region" description="Helical" evidence="9">
    <location>
        <begin position="443"/>
        <end position="463"/>
    </location>
</feature>
<dbReference type="RefSeq" id="WP_184949363.1">
    <property type="nucleotide sequence ID" value="NZ_BOMC01000050.1"/>
</dbReference>
<dbReference type="GO" id="GO:0009103">
    <property type="term" value="P:lipopolysaccharide biosynthetic process"/>
    <property type="evidence" value="ECO:0007669"/>
    <property type="project" value="UniProtKB-ARBA"/>
</dbReference>
<dbReference type="EMBL" id="JACHMF010000001">
    <property type="protein sequence ID" value="MBB4690397.1"/>
    <property type="molecule type" value="Genomic_DNA"/>
</dbReference>
<keyword evidence="4 12" id="KW-0808">Transferase</keyword>
<feature type="domain" description="Putative mannosyltransferase YkcA/B-like C-terminal" evidence="11">
    <location>
        <begin position="546"/>
        <end position="628"/>
    </location>
</feature>
<comment type="caution">
    <text evidence="12">The sequence shown here is derived from an EMBL/GenBank/DDBJ whole genome shotgun (WGS) entry which is preliminary data.</text>
</comment>
<dbReference type="Proteomes" id="UP000542742">
    <property type="component" value="Unassembled WGS sequence"/>
</dbReference>
<evidence type="ECO:0000259" key="10">
    <source>
        <dbReference type="Pfam" id="PF13231"/>
    </source>
</evidence>
<feature type="transmembrane region" description="Helical" evidence="9">
    <location>
        <begin position="362"/>
        <end position="381"/>
    </location>
</feature>
<evidence type="ECO:0000256" key="2">
    <source>
        <dbReference type="ARBA" id="ARBA00022475"/>
    </source>
</evidence>
<gene>
    <name evidence="12" type="ORF">BKA14_000545</name>
</gene>
<dbReference type="GO" id="GO:0005886">
    <property type="term" value="C:plasma membrane"/>
    <property type="evidence" value="ECO:0007669"/>
    <property type="project" value="UniProtKB-SubCell"/>
</dbReference>
<dbReference type="InterPro" id="IPR050297">
    <property type="entry name" value="LipidA_mod_glycosyltrf_83"/>
</dbReference>
<evidence type="ECO:0000256" key="5">
    <source>
        <dbReference type="ARBA" id="ARBA00022692"/>
    </source>
</evidence>
<keyword evidence="3" id="KW-0328">Glycosyltransferase</keyword>
<proteinExistence type="predicted"/>
<feature type="transmembrane region" description="Helical" evidence="9">
    <location>
        <begin position="338"/>
        <end position="356"/>
    </location>
</feature>
<dbReference type="Pfam" id="PF24878">
    <property type="entry name" value="YkcB_C"/>
    <property type="match status" value="1"/>
</dbReference>
<evidence type="ECO:0000256" key="4">
    <source>
        <dbReference type="ARBA" id="ARBA00022679"/>
    </source>
</evidence>
<comment type="subcellular location">
    <subcellularLocation>
        <location evidence="1">Cell membrane</location>
        <topology evidence="1">Multi-pass membrane protein</topology>
    </subcellularLocation>
</comment>
<feature type="transmembrane region" description="Helical" evidence="9">
    <location>
        <begin position="418"/>
        <end position="436"/>
    </location>
</feature>
<evidence type="ECO:0000256" key="1">
    <source>
        <dbReference type="ARBA" id="ARBA00004651"/>
    </source>
</evidence>
<evidence type="ECO:0000259" key="11">
    <source>
        <dbReference type="Pfam" id="PF24878"/>
    </source>
</evidence>
<evidence type="ECO:0000313" key="12">
    <source>
        <dbReference type="EMBL" id="MBB4690397.1"/>
    </source>
</evidence>
<feature type="transmembrane region" description="Helical" evidence="9">
    <location>
        <begin position="225"/>
        <end position="246"/>
    </location>
</feature>
<evidence type="ECO:0000256" key="3">
    <source>
        <dbReference type="ARBA" id="ARBA00022676"/>
    </source>
</evidence>
<dbReference type="InterPro" id="IPR038731">
    <property type="entry name" value="RgtA/B/C-like"/>
</dbReference>
<dbReference type="AlphaFoldDB" id="A0A7W7FZC7"/>
<dbReference type="Pfam" id="PF13231">
    <property type="entry name" value="PMT_2"/>
    <property type="match status" value="1"/>
</dbReference>
<keyword evidence="2" id="KW-1003">Cell membrane</keyword>